<feature type="region of interest" description="Disordered" evidence="1">
    <location>
        <begin position="51"/>
        <end position="97"/>
    </location>
</feature>
<reference evidence="3" key="1">
    <citation type="submission" date="2022-03" db="EMBL/GenBank/DDBJ databases">
        <title>Genome Identification and Characterization of new species Bdellovibrio reynosense LBG001 sp. nov. from a Mexico soil sample.</title>
        <authorList>
            <person name="Camilli A."/>
            <person name="Ajao Y."/>
            <person name="Guo X."/>
        </authorList>
    </citation>
    <scope>NUCLEOTIDE SEQUENCE</scope>
    <source>
        <strain evidence="3">LBG001</strain>
    </source>
</reference>
<organism evidence="3 4">
    <name type="scientific">Bdellovibrio reynosensis</name>
    <dbReference type="NCBI Taxonomy" id="2835041"/>
    <lineage>
        <taxon>Bacteria</taxon>
        <taxon>Pseudomonadati</taxon>
        <taxon>Bdellovibrionota</taxon>
        <taxon>Bdellovibrionia</taxon>
        <taxon>Bdellovibrionales</taxon>
        <taxon>Pseudobdellovibrionaceae</taxon>
        <taxon>Bdellovibrio</taxon>
    </lineage>
</organism>
<dbReference type="InterPro" id="IPR013783">
    <property type="entry name" value="Ig-like_fold"/>
</dbReference>
<feature type="compositionally biased region" description="Gly residues" evidence="1">
    <location>
        <begin position="70"/>
        <end position="85"/>
    </location>
</feature>
<proteinExistence type="predicted"/>
<feature type="signal peptide" evidence="2">
    <location>
        <begin position="1"/>
        <end position="32"/>
    </location>
</feature>
<evidence type="ECO:0000313" key="3">
    <source>
        <dbReference type="EMBL" id="UOE99977.1"/>
    </source>
</evidence>
<dbReference type="EMBL" id="CP093442">
    <property type="protein sequence ID" value="UOE99977.1"/>
    <property type="molecule type" value="Genomic_DNA"/>
</dbReference>
<feature type="chain" id="PRO_5047547691" description="PKD domain-containing protein" evidence="2">
    <location>
        <begin position="33"/>
        <end position="355"/>
    </location>
</feature>
<dbReference type="Proteomes" id="UP000830116">
    <property type="component" value="Chromosome"/>
</dbReference>
<dbReference type="InterPro" id="IPR036179">
    <property type="entry name" value="Ig-like_dom_sf"/>
</dbReference>
<feature type="compositionally biased region" description="Low complexity" evidence="1">
    <location>
        <begin position="86"/>
        <end position="97"/>
    </location>
</feature>
<name>A0ABY4C4T5_9BACT</name>
<gene>
    <name evidence="3" type="ORF">MNR06_09725</name>
</gene>
<evidence type="ECO:0000256" key="1">
    <source>
        <dbReference type="SAM" id="MobiDB-lite"/>
    </source>
</evidence>
<dbReference type="SUPFAM" id="SSF48726">
    <property type="entry name" value="Immunoglobulin"/>
    <property type="match status" value="1"/>
</dbReference>
<evidence type="ECO:0000256" key="2">
    <source>
        <dbReference type="SAM" id="SignalP"/>
    </source>
</evidence>
<protein>
    <recommendedName>
        <fullName evidence="5">PKD domain-containing protein</fullName>
    </recommendedName>
</protein>
<evidence type="ECO:0000313" key="4">
    <source>
        <dbReference type="Proteomes" id="UP000830116"/>
    </source>
</evidence>
<keyword evidence="4" id="KW-1185">Reference proteome</keyword>
<dbReference type="Gene3D" id="2.60.40.10">
    <property type="entry name" value="Immunoglobulins"/>
    <property type="match status" value="1"/>
</dbReference>
<dbReference type="RefSeq" id="WP_243535499.1">
    <property type="nucleotide sequence ID" value="NZ_CP093442.1"/>
</dbReference>
<evidence type="ECO:0008006" key="5">
    <source>
        <dbReference type="Google" id="ProtNLM"/>
    </source>
</evidence>
<sequence>MKGRILKRIRNFRLFSALIIASLTILSFQNCAPANPDSTCAEGDSSCAKEEQTSLSSSSAQNSIWDKRPGGSGGSVSAGGKGASGGSSSSSSGGGASSVSASSGGAISVGSGAVNTGSGRPNTGSSSGNTNNNTFRIVEQPQSIGVNEGARFDLHVDVAGGKSPYTFHWYLNGKLIEGGQNEYSTLSDYADTYRKEGTYYVEIKDAGGATLKSSLARVAIQEPAVGCDGGSYFTYTNGTYDSGYQFFTEYFDGPRGKFLLHQSYDSYNILYRFRDITKLYDYNIPRTLAYMEKITINCRTDIPRIHTKQPNPNWEDYYGNRYNDGNGYRYQGAITFECHNKKLKLLSNSCAWVRQ</sequence>
<keyword evidence="2" id="KW-0732">Signal</keyword>
<accession>A0ABY4C4T5</accession>
<feature type="region of interest" description="Disordered" evidence="1">
    <location>
        <begin position="111"/>
        <end position="134"/>
    </location>
</feature>